<evidence type="ECO:0000256" key="8">
    <source>
        <dbReference type="ARBA" id="ARBA00023012"/>
    </source>
</evidence>
<dbReference type="GO" id="GO:0003700">
    <property type="term" value="F:DNA-binding transcription factor activity"/>
    <property type="evidence" value="ECO:0007669"/>
    <property type="project" value="InterPro"/>
</dbReference>
<proteinExistence type="predicted"/>
<dbReference type="CDD" id="cd17574">
    <property type="entry name" value="REC_OmpR"/>
    <property type="match status" value="1"/>
</dbReference>
<keyword evidence="8" id="KW-0902">Two-component regulatory system</keyword>
<keyword evidence="12" id="KW-0732">Signal</keyword>
<dbReference type="Gene3D" id="2.60.40.10">
    <property type="entry name" value="Immunoglobulins"/>
    <property type="match status" value="1"/>
</dbReference>
<dbReference type="GO" id="GO:0000155">
    <property type="term" value="F:phosphorelay sensor kinase activity"/>
    <property type="evidence" value="ECO:0007669"/>
    <property type="project" value="InterPro"/>
</dbReference>
<dbReference type="InterPro" id="IPR003661">
    <property type="entry name" value="HisK_dim/P_dom"/>
</dbReference>
<evidence type="ECO:0000313" key="17">
    <source>
        <dbReference type="Proteomes" id="UP000182544"/>
    </source>
</evidence>
<dbReference type="SUPFAM" id="SSF46689">
    <property type="entry name" value="Homeodomain-like"/>
    <property type="match status" value="1"/>
</dbReference>
<dbReference type="PANTHER" id="PTHR43547:SF2">
    <property type="entry name" value="HYBRID SIGNAL TRANSDUCTION HISTIDINE KINASE C"/>
    <property type="match status" value="1"/>
</dbReference>
<dbReference type="PRINTS" id="PR00344">
    <property type="entry name" value="BCTRLSENSOR"/>
</dbReference>
<keyword evidence="6" id="KW-0418">Kinase</keyword>
<dbReference type="InterPro" id="IPR011006">
    <property type="entry name" value="CheY-like_superfamily"/>
</dbReference>
<dbReference type="GO" id="GO:0005524">
    <property type="term" value="F:ATP binding"/>
    <property type="evidence" value="ECO:0007669"/>
    <property type="project" value="UniProtKB-KW"/>
</dbReference>
<dbReference type="Gene3D" id="1.10.10.60">
    <property type="entry name" value="Homeodomain-like"/>
    <property type="match status" value="1"/>
</dbReference>
<dbReference type="OrthoDB" id="1522078at2"/>
<dbReference type="EC" id="2.7.13.3" evidence="2"/>
<feature type="domain" description="Histidine kinase" evidence="14">
    <location>
        <begin position="849"/>
        <end position="1063"/>
    </location>
</feature>
<evidence type="ECO:0000256" key="9">
    <source>
        <dbReference type="ARBA" id="ARBA00023015"/>
    </source>
</evidence>
<dbReference type="InterPro" id="IPR011123">
    <property type="entry name" value="Y_Y_Y"/>
</dbReference>
<dbReference type="InterPro" id="IPR013783">
    <property type="entry name" value="Ig-like_fold"/>
</dbReference>
<dbReference type="Gene3D" id="3.40.50.2300">
    <property type="match status" value="1"/>
</dbReference>
<name>A0A1K2IRI0_9FLAO</name>
<dbReference type="Pfam" id="PF02518">
    <property type="entry name" value="HATPase_c"/>
    <property type="match status" value="1"/>
</dbReference>
<dbReference type="SUPFAM" id="SSF47384">
    <property type="entry name" value="Homodimeric domain of signal transducing histidine kinase"/>
    <property type="match status" value="1"/>
</dbReference>
<dbReference type="SMART" id="SM00388">
    <property type="entry name" value="HisKA"/>
    <property type="match status" value="1"/>
</dbReference>
<dbReference type="Pfam" id="PF12833">
    <property type="entry name" value="HTH_18"/>
    <property type="match status" value="1"/>
</dbReference>
<feature type="modified residue" description="4-aspartylphosphate" evidence="11">
    <location>
        <position position="1164"/>
    </location>
</feature>
<dbReference type="SMART" id="SM00387">
    <property type="entry name" value="HATPase_c"/>
    <property type="match status" value="1"/>
</dbReference>
<keyword evidence="10" id="KW-0804">Transcription</keyword>
<feature type="chain" id="PRO_5009678660" description="histidine kinase" evidence="12">
    <location>
        <begin position="22"/>
        <end position="1369"/>
    </location>
</feature>
<dbReference type="SMART" id="SM00342">
    <property type="entry name" value="HTH_ARAC"/>
    <property type="match status" value="1"/>
</dbReference>
<dbReference type="PROSITE" id="PS01124">
    <property type="entry name" value="HTH_ARAC_FAMILY_2"/>
    <property type="match status" value="1"/>
</dbReference>
<dbReference type="InterPro" id="IPR003594">
    <property type="entry name" value="HATPase_dom"/>
</dbReference>
<evidence type="ECO:0000259" key="14">
    <source>
        <dbReference type="PROSITE" id="PS50109"/>
    </source>
</evidence>
<evidence type="ECO:0000256" key="11">
    <source>
        <dbReference type="PROSITE-ProRule" id="PRU00169"/>
    </source>
</evidence>
<dbReference type="EMBL" id="FPKV01000007">
    <property type="protein sequence ID" value="SFZ95068.1"/>
    <property type="molecule type" value="Genomic_DNA"/>
</dbReference>
<reference evidence="16 17" key="1">
    <citation type="submission" date="2016-10" db="EMBL/GenBank/DDBJ databases">
        <authorList>
            <person name="de Groot N.N."/>
        </authorList>
    </citation>
    <scope>NUCLEOTIDE SEQUENCE [LARGE SCALE GENOMIC DNA]</scope>
    <source>
        <strain evidence="16 17">DSM 18180</strain>
    </source>
</reference>
<dbReference type="Proteomes" id="UP000182544">
    <property type="component" value="Unassembled WGS sequence"/>
</dbReference>
<comment type="catalytic activity">
    <reaction evidence="1">
        <text>ATP + protein L-histidine = ADP + protein N-phospho-L-histidine.</text>
        <dbReference type="EC" id="2.7.13.3"/>
    </reaction>
</comment>
<dbReference type="FunFam" id="3.30.565.10:FF:000037">
    <property type="entry name" value="Hybrid sensor histidine kinase/response regulator"/>
    <property type="match status" value="1"/>
</dbReference>
<keyword evidence="4" id="KW-0808">Transferase</keyword>
<evidence type="ECO:0000256" key="7">
    <source>
        <dbReference type="ARBA" id="ARBA00022840"/>
    </source>
</evidence>
<dbReference type="InterPro" id="IPR005467">
    <property type="entry name" value="His_kinase_dom"/>
</dbReference>
<dbReference type="InterPro" id="IPR015943">
    <property type="entry name" value="WD40/YVTN_repeat-like_dom_sf"/>
</dbReference>
<gene>
    <name evidence="16" type="ORF">SAMN05428642_1072</name>
</gene>
<evidence type="ECO:0000259" key="13">
    <source>
        <dbReference type="PROSITE" id="PS01124"/>
    </source>
</evidence>
<evidence type="ECO:0000256" key="10">
    <source>
        <dbReference type="ARBA" id="ARBA00023163"/>
    </source>
</evidence>
<dbReference type="GO" id="GO:0043565">
    <property type="term" value="F:sequence-specific DNA binding"/>
    <property type="evidence" value="ECO:0007669"/>
    <property type="project" value="InterPro"/>
</dbReference>
<dbReference type="SMART" id="SM00448">
    <property type="entry name" value="REC"/>
    <property type="match status" value="1"/>
</dbReference>
<evidence type="ECO:0000256" key="2">
    <source>
        <dbReference type="ARBA" id="ARBA00012438"/>
    </source>
</evidence>
<dbReference type="PROSITE" id="PS50110">
    <property type="entry name" value="RESPONSE_REGULATORY"/>
    <property type="match status" value="1"/>
</dbReference>
<keyword evidence="7" id="KW-0067">ATP-binding</keyword>
<evidence type="ECO:0000259" key="15">
    <source>
        <dbReference type="PROSITE" id="PS50110"/>
    </source>
</evidence>
<feature type="signal peptide" evidence="12">
    <location>
        <begin position="1"/>
        <end position="21"/>
    </location>
</feature>
<dbReference type="Pfam" id="PF00072">
    <property type="entry name" value="Response_reg"/>
    <property type="match status" value="1"/>
</dbReference>
<evidence type="ECO:0000256" key="4">
    <source>
        <dbReference type="ARBA" id="ARBA00022679"/>
    </source>
</evidence>
<feature type="domain" description="Response regulatory" evidence="15">
    <location>
        <begin position="1116"/>
        <end position="1231"/>
    </location>
</feature>
<organism evidence="16 17">
    <name type="scientific">Flaviramulus basaltis</name>
    <dbReference type="NCBI Taxonomy" id="369401"/>
    <lineage>
        <taxon>Bacteria</taxon>
        <taxon>Pseudomonadati</taxon>
        <taxon>Bacteroidota</taxon>
        <taxon>Flavobacteriia</taxon>
        <taxon>Flavobacteriales</taxon>
        <taxon>Flavobacteriaceae</taxon>
        <taxon>Flaviramulus</taxon>
    </lineage>
</organism>
<evidence type="ECO:0000256" key="1">
    <source>
        <dbReference type="ARBA" id="ARBA00000085"/>
    </source>
</evidence>
<dbReference type="InterPro" id="IPR018060">
    <property type="entry name" value="HTH_AraC"/>
</dbReference>
<protein>
    <recommendedName>
        <fullName evidence="2">histidine kinase</fullName>
        <ecNumber evidence="2">2.7.13.3</ecNumber>
    </recommendedName>
</protein>
<dbReference type="SUPFAM" id="SSF55874">
    <property type="entry name" value="ATPase domain of HSP90 chaperone/DNA topoisomerase II/histidine kinase"/>
    <property type="match status" value="1"/>
</dbReference>
<dbReference type="InterPro" id="IPR009057">
    <property type="entry name" value="Homeodomain-like_sf"/>
</dbReference>
<evidence type="ECO:0000256" key="6">
    <source>
        <dbReference type="ARBA" id="ARBA00022777"/>
    </source>
</evidence>
<sequence>MYLMKKIFFNLLCLVFSFSLTCQNEKDNPTLSGEKDLTFYLLDTEFGLSNDGVWDIEQDYFGFIWIATPEGLNRYDGTQFVTYKKNNSTLSNNFIKQIQVNKDGNLLLATANSLNIYNLKLEKFKNLSVEHKLNKENLSCVYYNEKDKIIIGYEEKGIQIINKDGKLESYTYNKKNRFSLSSNEISCITQEVDSIVWVGTRNDGLNKINLKTKETTRIPLIQNNNDSPSSINSVYSEKNGNIWVGTNNGLYVITKEGDTLNLKKSEIRDKGLSDDNVLCFEEDNLGQMWIGTRNGGLNIINKSDFLSQKIGFKVKWYLPNQDGTSVFNRTVLSIKKDNNNNMWIGTSTGLNFVNPKGEPIKLIHKNNSSKSISHDRISALAKSTNENIWIGTDGSGVDFLNTDTGIFKNYDHSSHNISNNYIISLHEDQKKRLWIGTYQGGLNKMDIETGKCKHYFKDDPERGNDIRAIFEDSKNNIWIATETGGLFIYNEVQDQFNFIHSLDGIYVRDICEDKNGYLWLATEGLGIVKYDLINNVSSLYNSKNIKGFNSDVFYSIISLPNGDILAGTLHEGIIRLNPKNKTIINFNESNGLSNNTVSSIIFENDSSIWLGTFKGISHYNPINNEIYNLETYNNIQKSKFNIGSSIISESGIIYFGGDKGLNVFNPRNIKIKKESHPIVFENLEVLNKKVSITDKKGILDQSILYEDHITLSHNETFLSLDYVTLKYPFVKNTMYSYKVENYHDQWINTNGAGKVNLTNMPPGDYTLKVKAKFGTGDEVSKSLQITINHPFWKTPIAVLCYVILISLSLWGLMKYYSEHLKLKNSFLFEKKQRQLEHDFNEERIMFYTYFSHELKTPLTLIIAPIEDLIKKEENRKQKEKLILIQNNANVLLQSINQLLEFRKYNLGLSKLAIEKHNLSNCLKQWVQNFNPLAKKRKILLSYSGPTEDFFAWFDLEKLHIIVNNLLSNAFKFTKEKGKIHVDLTYDDTNFYIKTQDTGIGITPEDIEHIFNGFYQSNSTKSINGIGIGLTLTKNFIELHNGRIEIKSQLKKGSTFSFYIPRDFSLLKNSKVIDEKQTIINDKLFSDNSTTIKEEEEEEEIFLNLEPNISFDDNKKVVLLIDDNSDILAYLKELLEEEYNLIFASDGEEGLNKALEYIPDIIISDIMMPKINGIELCSTLKKTMETTHIPVILLTAKGNSDTIKKGYEEGAYDYIVKPFSSQLLKVRIKNILGNRKKLRKYFLKETKIPSNLSKNKSKILEQEQEFIHKLESIILGLINNDSIDVNMVAQSIKMNRATLSRKLKAVTGLTINKFIIRVKLNKALELIKEGDLTISQVSYEVGYNDIKHFRQVFKEQFNKVPSQFKSKKHE</sequence>
<dbReference type="PANTHER" id="PTHR43547">
    <property type="entry name" value="TWO-COMPONENT HISTIDINE KINASE"/>
    <property type="match status" value="1"/>
</dbReference>
<keyword evidence="3 11" id="KW-0597">Phosphoprotein</keyword>
<keyword evidence="17" id="KW-1185">Reference proteome</keyword>
<keyword evidence="9" id="KW-0805">Transcription regulation</keyword>
<dbReference type="Gene3D" id="1.10.287.130">
    <property type="match status" value="1"/>
</dbReference>
<dbReference type="STRING" id="369401.SAMN05428642_1072"/>
<evidence type="ECO:0000256" key="5">
    <source>
        <dbReference type="ARBA" id="ARBA00022741"/>
    </source>
</evidence>
<dbReference type="CDD" id="cd00082">
    <property type="entry name" value="HisKA"/>
    <property type="match status" value="1"/>
</dbReference>
<dbReference type="Pfam" id="PF07495">
    <property type="entry name" value="Y_Y_Y"/>
    <property type="match status" value="1"/>
</dbReference>
<dbReference type="InterPro" id="IPR004358">
    <property type="entry name" value="Sig_transdc_His_kin-like_C"/>
</dbReference>
<dbReference type="Gene3D" id="3.30.565.10">
    <property type="entry name" value="Histidine kinase-like ATPase, C-terminal domain"/>
    <property type="match status" value="1"/>
</dbReference>
<dbReference type="Gene3D" id="2.130.10.10">
    <property type="entry name" value="YVTN repeat-like/Quinoprotein amine dehydrogenase"/>
    <property type="match status" value="2"/>
</dbReference>
<dbReference type="InterPro" id="IPR011110">
    <property type="entry name" value="Reg_prop"/>
</dbReference>
<dbReference type="SUPFAM" id="SSF63829">
    <property type="entry name" value="Calcium-dependent phosphotriesterase"/>
    <property type="match status" value="3"/>
</dbReference>
<dbReference type="Pfam" id="PF00512">
    <property type="entry name" value="HisKA"/>
    <property type="match status" value="1"/>
</dbReference>
<evidence type="ECO:0000313" key="16">
    <source>
        <dbReference type="EMBL" id="SFZ95068.1"/>
    </source>
</evidence>
<keyword evidence="5" id="KW-0547">Nucleotide-binding</keyword>
<dbReference type="InterPro" id="IPR036097">
    <property type="entry name" value="HisK_dim/P_sf"/>
</dbReference>
<dbReference type="SUPFAM" id="SSF52172">
    <property type="entry name" value="CheY-like"/>
    <property type="match status" value="1"/>
</dbReference>
<feature type="domain" description="HTH araC/xylS-type" evidence="13">
    <location>
        <begin position="1267"/>
        <end position="1366"/>
    </location>
</feature>
<dbReference type="PROSITE" id="PS50109">
    <property type="entry name" value="HIS_KIN"/>
    <property type="match status" value="1"/>
</dbReference>
<evidence type="ECO:0000256" key="12">
    <source>
        <dbReference type="SAM" id="SignalP"/>
    </source>
</evidence>
<dbReference type="InterPro" id="IPR036890">
    <property type="entry name" value="HATPase_C_sf"/>
</dbReference>
<accession>A0A1K2IRI0</accession>
<dbReference type="InterPro" id="IPR001789">
    <property type="entry name" value="Sig_transdc_resp-reg_receiver"/>
</dbReference>
<evidence type="ECO:0000256" key="3">
    <source>
        <dbReference type="ARBA" id="ARBA00022553"/>
    </source>
</evidence>
<dbReference type="Pfam" id="PF07494">
    <property type="entry name" value="Reg_prop"/>
    <property type="match status" value="6"/>
</dbReference>